<dbReference type="GO" id="GO:0015940">
    <property type="term" value="P:pantothenate biosynthetic process"/>
    <property type="evidence" value="ECO:0007669"/>
    <property type="project" value="UniProtKB-KW"/>
</dbReference>
<evidence type="ECO:0000256" key="6">
    <source>
        <dbReference type="ARBA" id="ARBA00022655"/>
    </source>
</evidence>
<dbReference type="OrthoDB" id="2020436at2759"/>
<evidence type="ECO:0000313" key="12">
    <source>
        <dbReference type="EMBL" id="KAG0661654.1"/>
    </source>
</evidence>
<keyword evidence="6" id="KW-0566">Pantothenate biosynthesis</keyword>
<name>A0A9P6W266_RHOMI</name>
<evidence type="ECO:0000256" key="7">
    <source>
        <dbReference type="ARBA" id="ARBA00022741"/>
    </source>
</evidence>
<dbReference type="GO" id="GO:0004592">
    <property type="term" value="F:pantoate-beta-alanine ligase activity"/>
    <property type="evidence" value="ECO:0007669"/>
    <property type="project" value="UniProtKB-EC"/>
</dbReference>
<comment type="caution">
    <text evidence="12">The sequence shown here is derived from an EMBL/GenBank/DDBJ whole genome shotgun (WGS) entry which is preliminary data.</text>
</comment>
<evidence type="ECO:0000256" key="10">
    <source>
        <dbReference type="ARBA" id="ARBA00032806"/>
    </source>
</evidence>
<dbReference type="Gene3D" id="3.40.50.620">
    <property type="entry name" value="HUPs"/>
    <property type="match status" value="1"/>
</dbReference>
<dbReference type="GO" id="GO:0005524">
    <property type="term" value="F:ATP binding"/>
    <property type="evidence" value="ECO:0007669"/>
    <property type="project" value="UniProtKB-KW"/>
</dbReference>
<evidence type="ECO:0000256" key="3">
    <source>
        <dbReference type="ARBA" id="ARBA00012219"/>
    </source>
</evidence>
<sequence length="362" mass="39591">MSDVEPVKVATADKATNSAVDVELSQPSAYNLQSAKAAVLVAAASEGDVLLPLRTTFADLLRPAVQASLSECDHTIVSIFVNPAQFAPHEDLATYPRTLEADIAALASASSPAHPSRKISALFLPPVEALYPSGITTDVSKQRGTFLEVKGLQEVMEGKSRPGFFRGVATVVIKLFNLVQASPVFPTRAYFGQKDIQQALLLRRMLLDLHVPFPLAHNLVILPTYRDQRSHLALSSRNAYLAENEREYATVLVDALEAAENEWKRQRGREKGQVRVGDVLRIAEEHVHEVERKAAQDGRGVEVKLLYIAMNDPDELSDLDRDDVVEPGRGALLSGAVMLGRTRLIDNIVFDYDLNPPPAPSS</sequence>
<dbReference type="PANTHER" id="PTHR21299:SF1">
    <property type="entry name" value="PANTOATE--BETA-ALANINE LIGASE"/>
    <property type="match status" value="1"/>
</dbReference>
<keyword evidence="13" id="KW-1185">Reference proteome</keyword>
<keyword evidence="7" id="KW-0547">Nucleotide-binding</keyword>
<evidence type="ECO:0000256" key="5">
    <source>
        <dbReference type="ARBA" id="ARBA00022598"/>
    </source>
</evidence>
<protein>
    <recommendedName>
        <fullName evidence="4">Pantoate--beta-alanine ligase</fullName>
        <ecNumber evidence="3">6.3.2.1</ecNumber>
    </recommendedName>
    <alternativeName>
        <fullName evidence="10">Pantoate-activating enzyme</fullName>
    </alternativeName>
    <alternativeName>
        <fullName evidence="9">Pantothenate synthetase</fullName>
    </alternativeName>
</protein>
<evidence type="ECO:0000256" key="9">
    <source>
        <dbReference type="ARBA" id="ARBA00029902"/>
    </source>
</evidence>
<comment type="pathway">
    <text evidence="1">Cofactor biosynthesis; (R)-pantothenate biosynthesis; (R)-pantothenate from (R)-pantoate and beta-alanine: step 1/1.</text>
</comment>
<organism evidence="12 13">
    <name type="scientific">Rhodotorula mucilaginosa</name>
    <name type="common">Yeast</name>
    <name type="synonym">Rhodotorula rubra</name>
    <dbReference type="NCBI Taxonomy" id="5537"/>
    <lineage>
        <taxon>Eukaryota</taxon>
        <taxon>Fungi</taxon>
        <taxon>Dikarya</taxon>
        <taxon>Basidiomycota</taxon>
        <taxon>Pucciniomycotina</taxon>
        <taxon>Microbotryomycetes</taxon>
        <taxon>Sporidiobolales</taxon>
        <taxon>Sporidiobolaceae</taxon>
        <taxon>Rhodotorula</taxon>
    </lineage>
</organism>
<dbReference type="InterPro" id="IPR042176">
    <property type="entry name" value="Pantoate_ligase_C"/>
</dbReference>
<dbReference type="Proteomes" id="UP000777482">
    <property type="component" value="Unassembled WGS sequence"/>
</dbReference>
<dbReference type="Pfam" id="PF02569">
    <property type="entry name" value="Pantoate_ligase"/>
    <property type="match status" value="1"/>
</dbReference>
<keyword evidence="8" id="KW-0067">ATP-binding</keyword>
<dbReference type="PANTHER" id="PTHR21299">
    <property type="entry name" value="CYTIDYLATE KINASE/PANTOATE-BETA-ALANINE LIGASE"/>
    <property type="match status" value="1"/>
</dbReference>
<evidence type="ECO:0000256" key="11">
    <source>
        <dbReference type="ARBA" id="ARBA00048258"/>
    </source>
</evidence>
<dbReference type="InterPro" id="IPR014729">
    <property type="entry name" value="Rossmann-like_a/b/a_fold"/>
</dbReference>
<dbReference type="InterPro" id="IPR003721">
    <property type="entry name" value="Pantoate_ligase"/>
</dbReference>
<evidence type="ECO:0000313" key="13">
    <source>
        <dbReference type="Proteomes" id="UP000777482"/>
    </source>
</evidence>
<dbReference type="SUPFAM" id="SSF52374">
    <property type="entry name" value="Nucleotidylyl transferase"/>
    <property type="match status" value="1"/>
</dbReference>
<dbReference type="EC" id="6.3.2.1" evidence="3"/>
<evidence type="ECO:0000256" key="1">
    <source>
        <dbReference type="ARBA" id="ARBA00004990"/>
    </source>
</evidence>
<dbReference type="EMBL" id="PUHQ01000033">
    <property type="protein sequence ID" value="KAG0661654.1"/>
    <property type="molecule type" value="Genomic_DNA"/>
</dbReference>
<gene>
    <name evidence="12" type="primary">PAN6</name>
    <name evidence="12" type="ORF">C6P46_003875</name>
</gene>
<proteinExistence type="inferred from homology"/>
<evidence type="ECO:0000256" key="8">
    <source>
        <dbReference type="ARBA" id="ARBA00022840"/>
    </source>
</evidence>
<comment type="catalytic activity">
    <reaction evidence="11">
        <text>(R)-pantoate + beta-alanine + ATP = (R)-pantothenate + AMP + diphosphate + H(+)</text>
        <dbReference type="Rhea" id="RHEA:10912"/>
        <dbReference type="ChEBI" id="CHEBI:15378"/>
        <dbReference type="ChEBI" id="CHEBI:15980"/>
        <dbReference type="ChEBI" id="CHEBI:29032"/>
        <dbReference type="ChEBI" id="CHEBI:30616"/>
        <dbReference type="ChEBI" id="CHEBI:33019"/>
        <dbReference type="ChEBI" id="CHEBI:57966"/>
        <dbReference type="ChEBI" id="CHEBI:456215"/>
        <dbReference type="EC" id="6.3.2.1"/>
    </reaction>
</comment>
<accession>A0A9P6W266</accession>
<evidence type="ECO:0000256" key="2">
    <source>
        <dbReference type="ARBA" id="ARBA00009256"/>
    </source>
</evidence>
<keyword evidence="5" id="KW-0436">Ligase</keyword>
<dbReference type="Gene3D" id="3.30.1300.10">
    <property type="entry name" value="Pantoate-beta-alanine ligase, C-terminal domain"/>
    <property type="match status" value="1"/>
</dbReference>
<comment type="similarity">
    <text evidence="2">Belongs to the pantothenate synthetase family.</text>
</comment>
<reference evidence="12 13" key="1">
    <citation type="submission" date="2020-11" db="EMBL/GenBank/DDBJ databases">
        <title>Kefir isolates.</title>
        <authorList>
            <person name="Marcisauskas S."/>
            <person name="Kim Y."/>
            <person name="Blasche S."/>
        </authorList>
    </citation>
    <scope>NUCLEOTIDE SEQUENCE [LARGE SCALE GENOMIC DNA]</scope>
    <source>
        <strain evidence="12 13">KR</strain>
    </source>
</reference>
<evidence type="ECO:0000256" key="4">
    <source>
        <dbReference type="ARBA" id="ARBA00015647"/>
    </source>
</evidence>
<dbReference type="AlphaFoldDB" id="A0A9P6W266"/>